<reference evidence="1" key="1">
    <citation type="submission" date="2021-06" db="EMBL/GenBank/DDBJ databases">
        <authorList>
            <person name="Kallberg Y."/>
            <person name="Tangrot J."/>
            <person name="Rosling A."/>
        </authorList>
    </citation>
    <scope>NUCLEOTIDE SEQUENCE</scope>
    <source>
        <strain evidence="1">UK204</strain>
    </source>
</reference>
<accession>A0A9N8WHZ8</accession>
<dbReference type="AlphaFoldDB" id="A0A9N8WHZ8"/>
<organism evidence="1 2">
    <name type="scientific">Funneliformis caledonium</name>
    <dbReference type="NCBI Taxonomy" id="1117310"/>
    <lineage>
        <taxon>Eukaryota</taxon>
        <taxon>Fungi</taxon>
        <taxon>Fungi incertae sedis</taxon>
        <taxon>Mucoromycota</taxon>
        <taxon>Glomeromycotina</taxon>
        <taxon>Glomeromycetes</taxon>
        <taxon>Glomerales</taxon>
        <taxon>Glomeraceae</taxon>
        <taxon>Funneliformis</taxon>
    </lineage>
</organism>
<protein>
    <submittedName>
        <fullName evidence="1">8286_t:CDS:1</fullName>
    </submittedName>
</protein>
<dbReference type="Proteomes" id="UP000789570">
    <property type="component" value="Unassembled WGS sequence"/>
</dbReference>
<dbReference type="EMBL" id="CAJVPQ010000535">
    <property type="protein sequence ID" value="CAG8490298.1"/>
    <property type="molecule type" value="Genomic_DNA"/>
</dbReference>
<evidence type="ECO:0000313" key="2">
    <source>
        <dbReference type="Proteomes" id="UP000789570"/>
    </source>
</evidence>
<gene>
    <name evidence="1" type="ORF">FCALED_LOCUS3174</name>
</gene>
<evidence type="ECO:0000313" key="1">
    <source>
        <dbReference type="EMBL" id="CAG8490298.1"/>
    </source>
</evidence>
<name>A0A9N8WHZ8_9GLOM</name>
<keyword evidence="2" id="KW-1185">Reference proteome</keyword>
<comment type="caution">
    <text evidence="1">The sequence shown here is derived from an EMBL/GenBank/DDBJ whole genome shotgun (WGS) entry which is preliminary data.</text>
</comment>
<proteinExistence type="predicted"/>
<sequence length="99" mass="11807">MNANSECFDCENERSNARWCKDCEYIAFKENFRNWTSGTWIDAIDVPDSSELSEQFSLIERLEKNRSQQQIHPEAMYTSRFLYFPELYNPTENVCGRNF</sequence>